<accession>A0A653AZI7</accession>
<sequence>MPSLEWRAAVSFRFAWQRIASRRQRAADAGLEAP</sequence>
<protein>
    <submittedName>
        <fullName evidence="1">Uncharacterized protein</fullName>
    </submittedName>
</protein>
<gene>
    <name evidence="1" type="ORF">POT9AD_0810</name>
</gene>
<organism evidence="1">
    <name type="scientific">Ectopseudomonas oleovorans</name>
    <name type="common">Pseudomonas oleovorans</name>
    <dbReference type="NCBI Taxonomy" id="301"/>
    <lineage>
        <taxon>Bacteria</taxon>
        <taxon>Pseudomonadati</taxon>
        <taxon>Pseudomonadota</taxon>
        <taxon>Gammaproteobacteria</taxon>
        <taxon>Pseudomonadales</taxon>
        <taxon>Pseudomonadaceae</taxon>
        <taxon>Ectopseudomonas</taxon>
    </lineage>
</organism>
<dbReference type="AlphaFoldDB" id="A0A653AZI7"/>
<dbReference type="EMBL" id="LR130779">
    <property type="protein sequence ID" value="VDN61801.1"/>
    <property type="molecule type" value="Genomic_DNA"/>
</dbReference>
<proteinExistence type="predicted"/>
<reference evidence="1" key="1">
    <citation type="submission" date="2018-11" db="EMBL/GenBank/DDBJ databases">
        <authorList>
            <consortium name="Genoscope - CEA"/>
            <person name="William W."/>
        </authorList>
    </citation>
    <scope>NUCLEOTIDE SEQUENCE [LARGE SCALE GENOMIC DNA]</scope>
    <source>
        <strain evidence="1">T9AD</strain>
    </source>
</reference>
<name>A0A653AZI7_ECTOL</name>
<evidence type="ECO:0000313" key="1">
    <source>
        <dbReference type="EMBL" id="VDN61801.1"/>
    </source>
</evidence>